<comment type="caution">
    <text evidence="13">The sequence shown here is derived from an EMBL/GenBank/DDBJ whole genome shotgun (WGS) entry which is preliminary data.</text>
</comment>
<dbReference type="PANTHER" id="PTHR42715">
    <property type="entry name" value="BETA-GLUCOSIDASE"/>
    <property type="match status" value="1"/>
</dbReference>
<evidence type="ECO:0000256" key="2">
    <source>
        <dbReference type="ARBA" id="ARBA00004987"/>
    </source>
</evidence>
<dbReference type="PRINTS" id="PR00133">
    <property type="entry name" value="GLHYDRLASE3"/>
</dbReference>
<dbReference type="SUPFAM" id="SSF52279">
    <property type="entry name" value="Beta-D-glucan exohydrolase, C-terminal domain"/>
    <property type="match status" value="1"/>
</dbReference>
<comment type="similarity">
    <text evidence="3">Belongs to the glycosyl hydrolase 3 family.</text>
</comment>
<feature type="chain" id="PRO_5042144779" description="beta-glucosidase" evidence="11">
    <location>
        <begin position="20"/>
        <end position="826"/>
    </location>
</feature>
<keyword evidence="9" id="KW-0326">Glycosidase</keyword>
<feature type="signal peptide" evidence="11">
    <location>
        <begin position="1"/>
        <end position="19"/>
    </location>
</feature>
<dbReference type="EMBL" id="JARIHO010000032">
    <property type="protein sequence ID" value="KAJ7334768.1"/>
    <property type="molecule type" value="Genomic_DNA"/>
</dbReference>
<dbReference type="Gene3D" id="3.40.50.1700">
    <property type="entry name" value="Glycoside hydrolase family 3 C-terminal domain"/>
    <property type="match status" value="1"/>
</dbReference>
<dbReference type="InterPro" id="IPR017853">
    <property type="entry name" value="GH"/>
</dbReference>
<dbReference type="Pfam" id="PF00933">
    <property type="entry name" value="Glyco_hydro_3"/>
    <property type="match status" value="1"/>
</dbReference>
<dbReference type="InterPro" id="IPR050288">
    <property type="entry name" value="Cellulose_deg_GH3"/>
</dbReference>
<dbReference type="FunFam" id="3.40.50.1700:FF:000003">
    <property type="entry name" value="Probable beta-glucosidase"/>
    <property type="match status" value="1"/>
</dbReference>
<dbReference type="AlphaFoldDB" id="A0AAD6ZQY5"/>
<evidence type="ECO:0000256" key="5">
    <source>
        <dbReference type="ARBA" id="ARBA00022801"/>
    </source>
</evidence>
<comment type="catalytic activity">
    <reaction evidence="1">
        <text>Hydrolysis of terminal, non-reducing beta-D-glucosyl residues with release of beta-D-glucose.</text>
        <dbReference type="EC" id="3.2.1.21"/>
    </reaction>
</comment>
<dbReference type="SMART" id="SM01217">
    <property type="entry name" value="Fn3_like"/>
    <property type="match status" value="1"/>
</dbReference>
<organism evidence="13 14">
    <name type="scientific">Mycena albidolilacea</name>
    <dbReference type="NCBI Taxonomy" id="1033008"/>
    <lineage>
        <taxon>Eukaryota</taxon>
        <taxon>Fungi</taxon>
        <taxon>Dikarya</taxon>
        <taxon>Basidiomycota</taxon>
        <taxon>Agaricomycotina</taxon>
        <taxon>Agaricomycetes</taxon>
        <taxon>Agaricomycetidae</taxon>
        <taxon>Agaricales</taxon>
        <taxon>Marasmiineae</taxon>
        <taxon>Mycenaceae</taxon>
        <taxon>Mycena</taxon>
    </lineage>
</organism>
<evidence type="ECO:0000256" key="11">
    <source>
        <dbReference type="SAM" id="SignalP"/>
    </source>
</evidence>
<evidence type="ECO:0000259" key="12">
    <source>
        <dbReference type="SMART" id="SM01217"/>
    </source>
</evidence>
<proteinExistence type="inferred from homology"/>
<keyword evidence="10" id="KW-0624">Polysaccharide degradation</keyword>
<evidence type="ECO:0000256" key="6">
    <source>
        <dbReference type="ARBA" id="ARBA00023001"/>
    </source>
</evidence>
<evidence type="ECO:0000256" key="7">
    <source>
        <dbReference type="ARBA" id="ARBA00023180"/>
    </source>
</evidence>
<dbReference type="InterPro" id="IPR026891">
    <property type="entry name" value="Fn3-like"/>
</dbReference>
<dbReference type="InterPro" id="IPR036962">
    <property type="entry name" value="Glyco_hydro_3_N_sf"/>
</dbReference>
<dbReference type="SUPFAM" id="SSF51445">
    <property type="entry name" value="(Trans)glycosidases"/>
    <property type="match status" value="1"/>
</dbReference>
<dbReference type="Pfam" id="PF14310">
    <property type="entry name" value="Fn3-like"/>
    <property type="match status" value="1"/>
</dbReference>
<keyword evidence="11" id="KW-0732">Signal</keyword>
<dbReference type="GO" id="GO:0030245">
    <property type="term" value="P:cellulose catabolic process"/>
    <property type="evidence" value="ECO:0007669"/>
    <property type="project" value="UniProtKB-KW"/>
</dbReference>
<evidence type="ECO:0000256" key="1">
    <source>
        <dbReference type="ARBA" id="ARBA00000448"/>
    </source>
</evidence>
<keyword evidence="6" id="KW-0136">Cellulose degradation</keyword>
<comment type="pathway">
    <text evidence="2">Glycan metabolism; cellulose degradation.</text>
</comment>
<evidence type="ECO:0000256" key="4">
    <source>
        <dbReference type="ARBA" id="ARBA00012744"/>
    </source>
</evidence>
<dbReference type="InterPro" id="IPR036881">
    <property type="entry name" value="Glyco_hydro_3_C_sf"/>
</dbReference>
<dbReference type="Gene3D" id="2.60.40.10">
    <property type="entry name" value="Immunoglobulins"/>
    <property type="match status" value="1"/>
</dbReference>
<dbReference type="Pfam" id="PF01915">
    <property type="entry name" value="Glyco_hydro_3_C"/>
    <property type="match status" value="1"/>
</dbReference>
<dbReference type="PANTHER" id="PTHR42715:SF2">
    <property type="entry name" value="BETA-GLUCOSIDASE F-RELATED"/>
    <property type="match status" value="1"/>
</dbReference>
<dbReference type="Gene3D" id="3.20.20.300">
    <property type="entry name" value="Glycoside hydrolase, family 3, N-terminal domain"/>
    <property type="match status" value="1"/>
</dbReference>
<dbReference type="InterPro" id="IPR013783">
    <property type="entry name" value="Ig-like_fold"/>
</dbReference>
<keyword evidence="14" id="KW-1185">Reference proteome</keyword>
<feature type="domain" description="Fibronectin type III-like" evidence="12">
    <location>
        <begin position="745"/>
        <end position="814"/>
    </location>
</feature>
<protein>
    <recommendedName>
        <fullName evidence="4">beta-glucosidase</fullName>
        <ecNumber evidence="4">3.2.1.21</ecNumber>
    </recommendedName>
</protein>
<reference evidence="13" key="1">
    <citation type="submission" date="2023-03" db="EMBL/GenBank/DDBJ databases">
        <title>Massive genome expansion in bonnet fungi (Mycena s.s.) driven by repeated elements and novel gene families across ecological guilds.</title>
        <authorList>
            <consortium name="Lawrence Berkeley National Laboratory"/>
            <person name="Harder C.B."/>
            <person name="Miyauchi S."/>
            <person name="Viragh M."/>
            <person name="Kuo A."/>
            <person name="Thoen E."/>
            <person name="Andreopoulos B."/>
            <person name="Lu D."/>
            <person name="Skrede I."/>
            <person name="Drula E."/>
            <person name="Henrissat B."/>
            <person name="Morin E."/>
            <person name="Kohler A."/>
            <person name="Barry K."/>
            <person name="LaButti K."/>
            <person name="Morin E."/>
            <person name="Salamov A."/>
            <person name="Lipzen A."/>
            <person name="Mereny Z."/>
            <person name="Hegedus B."/>
            <person name="Baldrian P."/>
            <person name="Stursova M."/>
            <person name="Weitz H."/>
            <person name="Taylor A."/>
            <person name="Grigoriev I.V."/>
            <person name="Nagy L.G."/>
            <person name="Martin F."/>
            <person name="Kauserud H."/>
        </authorList>
    </citation>
    <scope>NUCLEOTIDE SEQUENCE</scope>
    <source>
        <strain evidence="13">CBHHK002</strain>
    </source>
</reference>
<dbReference type="InterPro" id="IPR002772">
    <property type="entry name" value="Glyco_hydro_3_C"/>
</dbReference>
<accession>A0AAD6ZQY5</accession>
<evidence type="ECO:0000313" key="14">
    <source>
        <dbReference type="Proteomes" id="UP001218218"/>
    </source>
</evidence>
<gene>
    <name evidence="13" type="ORF">DFH08DRAFT_784849</name>
</gene>
<evidence type="ECO:0000256" key="3">
    <source>
        <dbReference type="ARBA" id="ARBA00005336"/>
    </source>
</evidence>
<evidence type="ECO:0000313" key="13">
    <source>
        <dbReference type="EMBL" id="KAJ7334768.1"/>
    </source>
</evidence>
<keyword evidence="8" id="KW-0119">Carbohydrate metabolism</keyword>
<keyword evidence="5 13" id="KW-0378">Hydrolase</keyword>
<evidence type="ECO:0000256" key="9">
    <source>
        <dbReference type="ARBA" id="ARBA00023295"/>
    </source>
</evidence>
<dbReference type="EC" id="3.2.1.21" evidence="4"/>
<sequence>MHPLGPLVPFLILALRSASQEAPGAVTTAPSTETGAPPPTETVVTVPISQYSFSAFPLPSQTAVAGVSPLSDPRDPPPVGSSLIPDFAHAWAGAYQEAKNKIANFTLDEKVSVGTGVGWMGGRCVGNTPPIGVNGSKFPSLCLEDSPLGIRFADFVTAFPTGINTAATWNRKLIRRRGLYMGREHVGKGVNVALGPMMNIGRVAGGGRNWEGFGADPFLAGEAAYETIIGMQEGGVQACAKHLINNEQEHFRTQESSDVDDRTQHEIYAHPFLRSIMAGVTSIMCSYNLINGTYACENDKIMNDIIKREFGFQGYIMSDWSATHSTISVITGLDMTMPGDITFQSGTTYFGATLAAYVQNNTIPTARLDDMATRIIAGWYFVHQDAADYPTTNFDAFNPANEETNEHIDVQADHYKVVREIGAASTVLLKNTNGALPLKKPRSIVLVGSDAGPGKVGPNEFADQGGVDGILAMGWGSGTANFTYLVSPLEAIQRRAREDRTSVSWILDDFDKDRAGNMAIGRSAALVFISSDSGEDYITVDGNEGDRKNLTAWHNGDDLVLAVAAQNNNTIVVVHSVGPLILEPWIDHPNVTAVLWAGVPGQEAGNAITDVLYGDWNPSGRLPYTIAKQESDYSAHLILGGQPTDVLSIPYTEGLNVDYRYFDAFNITPRFEFGFGLSYTNFTYSKLDITKVGGQGSTDAVLEKSWAAGNATPIAQGSSTAVWLHRPLYNVTFEVENTGPVWGGDIPQLYLHMPASAGEPPSILKGFTNVEVLPGQKKKVGITLSRYDLSFWDTVAQGWRHPNGTIGVTIGTSSRDERLAGNITIA</sequence>
<name>A0AAD6ZQY5_9AGAR</name>
<dbReference type="FunFam" id="3.20.20.300:FF:000002">
    <property type="entry name" value="Probable beta-glucosidase"/>
    <property type="match status" value="1"/>
</dbReference>
<keyword evidence="7" id="KW-0325">Glycoprotein</keyword>
<evidence type="ECO:0000256" key="10">
    <source>
        <dbReference type="ARBA" id="ARBA00023326"/>
    </source>
</evidence>
<dbReference type="GO" id="GO:0008422">
    <property type="term" value="F:beta-glucosidase activity"/>
    <property type="evidence" value="ECO:0007669"/>
    <property type="project" value="UniProtKB-EC"/>
</dbReference>
<evidence type="ECO:0000256" key="8">
    <source>
        <dbReference type="ARBA" id="ARBA00023277"/>
    </source>
</evidence>
<dbReference type="Proteomes" id="UP001218218">
    <property type="component" value="Unassembled WGS sequence"/>
</dbReference>
<dbReference type="InterPro" id="IPR001764">
    <property type="entry name" value="Glyco_hydro_3_N"/>
</dbReference>